<protein>
    <recommendedName>
        <fullName evidence="1">Zinc-ribbon domain-containing protein</fullName>
    </recommendedName>
</protein>
<name>A0A5C8I2Z4_9MICO</name>
<dbReference type="InterPro" id="IPR011201">
    <property type="entry name" value="Zinc-ribbon_6_bact"/>
</dbReference>
<accession>A0A5C8I2Z4</accession>
<dbReference type="OrthoDB" id="256753at2"/>
<feature type="domain" description="Zinc-ribbon" evidence="1">
    <location>
        <begin position="4"/>
        <end position="79"/>
    </location>
</feature>
<dbReference type="RefSeq" id="WP_147893033.1">
    <property type="nucleotide sequence ID" value="NZ_BAAANR010000001.1"/>
</dbReference>
<keyword evidence="3" id="KW-1185">Reference proteome</keyword>
<dbReference type="PIRSF" id="PIRSF012641">
    <property type="entry name" value="UCP012641"/>
    <property type="match status" value="1"/>
</dbReference>
<comment type="caution">
    <text evidence="2">The sequence shown here is derived from an EMBL/GenBank/DDBJ whole genome shotgun (WGS) entry which is preliminary data.</text>
</comment>
<dbReference type="Proteomes" id="UP000321034">
    <property type="component" value="Unassembled WGS sequence"/>
</dbReference>
<dbReference type="EMBL" id="VRSV01000001">
    <property type="protein sequence ID" value="TXK12295.1"/>
    <property type="molecule type" value="Genomic_DNA"/>
</dbReference>
<evidence type="ECO:0000313" key="3">
    <source>
        <dbReference type="Proteomes" id="UP000321034"/>
    </source>
</evidence>
<reference evidence="2 3" key="1">
    <citation type="submission" date="2019-08" db="EMBL/GenBank/DDBJ databases">
        <authorList>
            <person name="Dong K."/>
        </authorList>
    </citation>
    <scope>NUCLEOTIDE SEQUENCE [LARGE SCALE GENOMIC DNA]</scope>
    <source>
        <strain evidence="2 3">JCM14558</strain>
    </source>
</reference>
<gene>
    <name evidence="2" type="ORF">FVP77_02095</name>
</gene>
<dbReference type="Pfam" id="PF15887">
    <property type="entry name" value="Peptidase_Mx"/>
    <property type="match status" value="1"/>
</dbReference>
<evidence type="ECO:0000313" key="2">
    <source>
        <dbReference type="EMBL" id="TXK12295.1"/>
    </source>
</evidence>
<organism evidence="2 3">
    <name type="scientific">Microbacterium hatanonis</name>
    <dbReference type="NCBI Taxonomy" id="404366"/>
    <lineage>
        <taxon>Bacteria</taxon>
        <taxon>Bacillati</taxon>
        <taxon>Actinomycetota</taxon>
        <taxon>Actinomycetes</taxon>
        <taxon>Micrococcales</taxon>
        <taxon>Microbacteriaceae</taxon>
        <taxon>Microbacterium</taxon>
    </lineage>
</organism>
<dbReference type="AlphaFoldDB" id="A0A5C8I2Z4"/>
<sequence>MKRFRCEVCGHEVFFDSTSCVRCGTHLGYLWEDDRVASLGLSSRWSRCANAGRAGCTWLVSRDADLCESCALTRTRPADDDLEGLSLFPVAEESKRHLLRDLARLDFPVVGKAADEEGGLAFDLLSSVDADVTIGHADGIVTIDLAEGDDSYREKVRRRLAEPYRTMLGHFRHETGHYFEWHLVESTPRIDEARDLFGDERADYQEAIDRHYADGSPDDWQDRFISEYATMHPYEDFAETWAHYLHIHDTLETAVEFDLISPIDPDMAFDTLVTEVWSPFATSMNVVNRSLGQRDLYPFVLPRRVVEKLVFVDSLRRR</sequence>
<proteinExistence type="predicted"/>
<dbReference type="Pfam" id="PF10005">
    <property type="entry name" value="Zn_ribbon_DZR_6"/>
    <property type="match status" value="1"/>
</dbReference>
<dbReference type="InterPro" id="IPR031321">
    <property type="entry name" value="UCP012641"/>
</dbReference>
<dbReference type="Gene3D" id="3.40.390.70">
    <property type="match status" value="1"/>
</dbReference>
<evidence type="ECO:0000259" key="1">
    <source>
        <dbReference type="Pfam" id="PF10005"/>
    </source>
</evidence>